<evidence type="ECO:0000259" key="5">
    <source>
        <dbReference type="Pfam" id="PF25954"/>
    </source>
</evidence>
<evidence type="ECO:0000313" key="7">
    <source>
        <dbReference type="EMBL" id="CAA9321705.1"/>
    </source>
</evidence>
<gene>
    <name evidence="7" type="ORF">AVDCRST_MAG84-1394</name>
</gene>
<feature type="compositionally biased region" description="Acidic residues" evidence="3">
    <location>
        <begin position="57"/>
        <end position="71"/>
    </location>
</feature>
<feature type="domain" description="Multidrug resistance protein MdtA-like C-terminal permuted SH3" evidence="6">
    <location>
        <begin position="521"/>
        <end position="586"/>
    </location>
</feature>
<dbReference type="EMBL" id="CADCTZ010000217">
    <property type="protein sequence ID" value="CAA9321705.1"/>
    <property type="molecule type" value="Genomic_DNA"/>
</dbReference>
<dbReference type="NCBIfam" id="TIGR01730">
    <property type="entry name" value="RND_mfp"/>
    <property type="match status" value="1"/>
</dbReference>
<reference evidence="7" key="1">
    <citation type="submission" date="2020-02" db="EMBL/GenBank/DDBJ databases">
        <authorList>
            <person name="Meier V. D."/>
        </authorList>
    </citation>
    <scope>NUCLEOTIDE SEQUENCE</scope>
    <source>
        <strain evidence="7">AVDCRST_MAG84</strain>
    </source>
</reference>
<sequence length="598" mass="62395">MTNQVFSEAEEKQPLPPVQSGRDNNSAVDAPESEVSAHSRWPFSPDEDEREVALEAPEIDGEQSEVWEPEATEVGPRKELSWPALLAGAGIGVAATLLAVQLTGGKQNARPAAVPITSATQQATDQTVTVAPVESAQVGETLEATGTVVAYDLLPVLPQANGLQIKQVLVKEGDAVEKGQTMAVLDDSVLRSQIAEALAGVQSANSTVEQAQAQVQQAESAQQEAQAGVAQAQAGVEKAIADAAQAKTGVGQARAGVEQAKAGVTQAKAGIASAQAKLDQAQREVNRTQDLASQGVISQQDLERRKTERQTAVQDLNKAKADLNTALEEQNKAAEEVRSALAKVATAEANISTARAVLSSARAKVNTAGASVSSARANVGNNSASVRSNAAQVKQLQTQLEQTIVRAPDSGTVAERIGRVGDVSSGSQKLFSIIRGNKLELQLKVPETQVSQVRPGTAVQITSDSDKRIKLSGTVRDISPLVDPQNRQATVKIDLPASEFLRSGMFLRASISTATAQGLKVPAKAILSQPDGSSIVYKLLGEDKVQAQPVEVGEISGGSVGDLTAAKVEVKKGLKAGDRVVIDGAGYLKDGDRVKVGK</sequence>
<dbReference type="GO" id="GO:0015562">
    <property type="term" value="F:efflux transmembrane transporter activity"/>
    <property type="evidence" value="ECO:0007669"/>
    <property type="project" value="TreeGrafter"/>
</dbReference>
<accession>A0A6J4L3Q1</accession>
<feature type="domain" description="Multidrug resistance protein MdtA-like alpha-helical hairpin" evidence="4">
    <location>
        <begin position="265"/>
        <end position="326"/>
    </location>
</feature>
<dbReference type="Pfam" id="PF25967">
    <property type="entry name" value="RND-MFP_C"/>
    <property type="match status" value="1"/>
</dbReference>
<feature type="coiled-coil region" evidence="2">
    <location>
        <begin position="264"/>
        <end position="344"/>
    </location>
</feature>
<name>A0A6J4L3Q1_9CYAN</name>
<dbReference type="InterPro" id="IPR058624">
    <property type="entry name" value="MdtA-like_HH"/>
</dbReference>
<feature type="region of interest" description="Disordered" evidence="3">
    <location>
        <begin position="1"/>
        <end position="75"/>
    </location>
</feature>
<feature type="coiled-coil region" evidence="2">
    <location>
        <begin position="194"/>
        <end position="228"/>
    </location>
</feature>
<dbReference type="Gene3D" id="2.40.30.170">
    <property type="match status" value="1"/>
</dbReference>
<evidence type="ECO:0000259" key="4">
    <source>
        <dbReference type="Pfam" id="PF25876"/>
    </source>
</evidence>
<dbReference type="InterPro" id="IPR058627">
    <property type="entry name" value="MdtA-like_C"/>
</dbReference>
<feature type="domain" description="CusB-like beta-barrel" evidence="5">
    <location>
        <begin position="441"/>
        <end position="514"/>
    </location>
</feature>
<dbReference type="InterPro" id="IPR006143">
    <property type="entry name" value="RND_pump_MFP"/>
</dbReference>
<dbReference type="GO" id="GO:1990281">
    <property type="term" value="C:efflux pump complex"/>
    <property type="evidence" value="ECO:0007669"/>
    <property type="project" value="TreeGrafter"/>
</dbReference>
<dbReference type="InterPro" id="IPR058792">
    <property type="entry name" value="Beta-barrel_RND_2"/>
</dbReference>
<evidence type="ECO:0000259" key="6">
    <source>
        <dbReference type="Pfam" id="PF25967"/>
    </source>
</evidence>
<dbReference type="PRINTS" id="PR01490">
    <property type="entry name" value="RTXTOXIND"/>
</dbReference>
<dbReference type="Pfam" id="PF25954">
    <property type="entry name" value="Beta-barrel_RND_2"/>
    <property type="match status" value="1"/>
</dbReference>
<organism evidence="7">
    <name type="scientific">uncultured Microcoleus sp</name>
    <dbReference type="NCBI Taxonomy" id="259945"/>
    <lineage>
        <taxon>Bacteria</taxon>
        <taxon>Bacillati</taxon>
        <taxon>Cyanobacteriota</taxon>
        <taxon>Cyanophyceae</taxon>
        <taxon>Oscillatoriophycideae</taxon>
        <taxon>Oscillatoriales</taxon>
        <taxon>Microcoleaceae</taxon>
        <taxon>Microcoleus</taxon>
        <taxon>environmental samples</taxon>
    </lineage>
</organism>
<dbReference type="SUPFAM" id="SSF111369">
    <property type="entry name" value="HlyD-like secretion proteins"/>
    <property type="match status" value="2"/>
</dbReference>
<evidence type="ECO:0000256" key="1">
    <source>
        <dbReference type="ARBA" id="ARBA00009477"/>
    </source>
</evidence>
<proteinExistence type="inferred from homology"/>
<comment type="similarity">
    <text evidence="1">Belongs to the membrane fusion protein (MFP) (TC 8.A.1) family.</text>
</comment>
<keyword evidence="2" id="KW-0175">Coiled coil</keyword>
<dbReference type="AlphaFoldDB" id="A0A6J4L3Q1"/>
<evidence type="ECO:0000256" key="2">
    <source>
        <dbReference type="SAM" id="Coils"/>
    </source>
</evidence>
<dbReference type="Gene3D" id="2.40.50.100">
    <property type="match status" value="2"/>
</dbReference>
<dbReference type="PANTHER" id="PTHR30469">
    <property type="entry name" value="MULTIDRUG RESISTANCE PROTEIN MDTA"/>
    <property type="match status" value="1"/>
</dbReference>
<dbReference type="Gene3D" id="1.10.287.470">
    <property type="entry name" value="Helix hairpin bin"/>
    <property type="match status" value="3"/>
</dbReference>
<protein>
    <submittedName>
        <fullName evidence="7">RND efflux system, membrane fusion protein</fullName>
    </submittedName>
</protein>
<dbReference type="Pfam" id="PF25876">
    <property type="entry name" value="HH_MFP_RND"/>
    <property type="match status" value="1"/>
</dbReference>
<dbReference type="PANTHER" id="PTHR30469:SF15">
    <property type="entry name" value="HLYD FAMILY OF SECRETION PROTEINS"/>
    <property type="match status" value="1"/>
</dbReference>
<dbReference type="Gene3D" id="2.40.420.20">
    <property type="match status" value="1"/>
</dbReference>
<evidence type="ECO:0000256" key="3">
    <source>
        <dbReference type="SAM" id="MobiDB-lite"/>
    </source>
</evidence>